<reference evidence="2" key="2">
    <citation type="journal article" date="2021" name="PeerJ">
        <title>Extensive microbial diversity within the chicken gut microbiome revealed by metagenomics and culture.</title>
        <authorList>
            <person name="Gilroy R."/>
            <person name="Ravi A."/>
            <person name="Getino M."/>
            <person name="Pursley I."/>
            <person name="Horton D.L."/>
            <person name="Alikhan N.F."/>
            <person name="Baker D."/>
            <person name="Gharbi K."/>
            <person name="Hall N."/>
            <person name="Watson M."/>
            <person name="Adriaenssens E.M."/>
            <person name="Foster-Nyarko E."/>
            <person name="Jarju S."/>
            <person name="Secka A."/>
            <person name="Antonio M."/>
            <person name="Oren A."/>
            <person name="Chaudhuri R.R."/>
            <person name="La Ragione R."/>
            <person name="Hildebrand F."/>
            <person name="Pallen M.J."/>
        </authorList>
    </citation>
    <scope>NUCLEOTIDE SEQUENCE</scope>
    <source>
        <strain evidence="2">3924</strain>
    </source>
</reference>
<dbReference type="Gene3D" id="2.60.120.260">
    <property type="entry name" value="Galactose-binding domain-like"/>
    <property type="match status" value="1"/>
</dbReference>
<protein>
    <submittedName>
        <fullName evidence="2">Choice-of-anchor J domain-containing protein</fullName>
    </submittedName>
</protein>
<feature type="chain" id="PRO_5037136991" evidence="1">
    <location>
        <begin position="23"/>
        <end position="1325"/>
    </location>
</feature>
<comment type="caution">
    <text evidence="2">The sequence shown here is derived from an EMBL/GenBank/DDBJ whole genome shotgun (WGS) entry which is preliminary data.</text>
</comment>
<accession>A0A940DL15</accession>
<sequence length="1325" mass="142213">MKRLPAVVLAVLFGLSSLSVSAEVLINENFDYEVGPLHKGMDIPAPNDGGWYMFSGFGDNPVNVTEGNLTYPDYAPDAVGRSVAIPGDGDDVLRAFNDVTSGTVYYSALVKVNGVNPPSGFLSVAPFISFGNNDMGAKNVGGGVSVVESDGGFKFGLSKVKEAPKLLTEDEYKVGETYLIVVKYMIVDGMDNDVVSLFVNPVSGDEPVAAVMIDEAYSGTKSDLLSVKSINLTQTKTSPDCIVDAVKVFTEWNDLFVKDTGDSPAIIPAEENISFGSVRNGKDYTKELTVRAKNLTGDIALSITEGDVTLSASSISKADAESEDGGKVTLTLSPTLAGEQTATLLLTSDGADDVECSVTWTAEIAPEHTDMAAMRTALHAAGEEYGEICVFTGKAVVTMIYEVSTTKYMTVQDAAGGIILRDPMMEGALFEGIEVGDVLTGIYGAYSPAFGSNYFDLYDYMTVTGETMEAVPVEADLAAIQADGAAYEGRLVKLSGVTLTPQEGNTAFEYGKNPTIGQDGATATLRLFAGRDYIGQTIPAKADIVAVSTSGNGSTFAPRALSDIVAVAEDPEPPVEESDNLFLNGGFEEWTSGLGTVSCADWTLPLGGAEQETADVIEGNSALKITSGPMNTNSLSQEIGGYPNPFVAGQTYEMSINYKVLTSVDGKDLKLECVWSSTRDGDLDHDAGLLQTDWFTSAGWESKTITTTVPEGATTFKFILTMPKGAVVLFDDFSFTEKVSSEPALSVTPPTLPGVTCRIGEEAKFSEVNIVYANLSRGLIFDITGADRAMFAWDTVRVTPRQLLLNIAYRPTEIGTHKGMMIIESPDHSELNTTIPLSGSAFDASARPVITLTPSVIPPFTVEEGSDSTFRFTLTSENCMDDISIRMEHIKGEGFVVSDSYVVKNTVVDMSVTFRPVVAGEYESRMTFSTPEGDDVVLTLTGTATEKTGETVKDYLTSFEFDMSSPRKLLLERFDGVAHNSTLTVGGWSNVVLKGDRPWWGFAETDAETGDTLNRCAKATAYQYQIEGGDQWEMWLMTPALDFANAESKMFTFRVMGDFMFEGHQSALELYYIDTIPGEDSYFGKVDMEMPSVPDLNGEWSEIHMDLDGQNIADVFFMAFRFTGICGDANSVTYQVDDVSFGRTDLAVIKPSVTELVMTSVPGRETVSEPVKVTGDNLVEPILLKVGGSNPSNFTLSTSVIPVEGGEFTVKFKSDNEGVHEAYVKLSSRDAADKYIPMSVLNKVHSSLDGLTLGSSFAWHRDGVLYIDAASVADYALYDLGGRCLLSGTAPAGLSERGLSLPSGVYILKIRTADGAEAIHKILAE</sequence>
<keyword evidence="1" id="KW-0732">Signal</keyword>
<reference evidence="2" key="1">
    <citation type="submission" date="2020-10" db="EMBL/GenBank/DDBJ databases">
        <authorList>
            <person name="Gilroy R."/>
        </authorList>
    </citation>
    <scope>NUCLEOTIDE SEQUENCE</scope>
    <source>
        <strain evidence="2">3924</strain>
    </source>
</reference>
<gene>
    <name evidence="2" type="ORF">IAC51_06895</name>
</gene>
<dbReference type="NCBIfam" id="NF038128">
    <property type="entry name" value="choice_anch_J"/>
    <property type="match status" value="1"/>
</dbReference>
<dbReference type="NCBIfam" id="TIGR04183">
    <property type="entry name" value="Por_Secre_tail"/>
    <property type="match status" value="1"/>
</dbReference>
<evidence type="ECO:0000313" key="2">
    <source>
        <dbReference type="EMBL" id="MBO8440361.1"/>
    </source>
</evidence>
<name>A0A940DL15_9BACT</name>
<proteinExistence type="predicted"/>
<dbReference type="InterPro" id="IPR026444">
    <property type="entry name" value="Secre_tail"/>
</dbReference>
<dbReference type="EMBL" id="JADIMV010000117">
    <property type="protein sequence ID" value="MBO8440361.1"/>
    <property type="molecule type" value="Genomic_DNA"/>
</dbReference>
<evidence type="ECO:0000313" key="3">
    <source>
        <dbReference type="Proteomes" id="UP000712007"/>
    </source>
</evidence>
<organism evidence="2 3">
    <name type="scientific">Candidatus Aphodosoma intestinipullorum</name>
    <dbReference type="NCBI Taxonomy" id="2840674"/>
    <lineage>
        <taxon>Bacteria</taxon>
        <taxon>Pseudomonadati</taxon>
        <taxon>Bacteroidota</taxon>
        <taxon>Bacteroidia</taxon>
        <taxon>Bacteroidales</taxon>
        <taxon>Candidatus Aphodosoma</taxon>
    </lineage>
</organism>
<feature type="signal peptide" evidence="1">
    <location>
        <begin position="1"/>
        <end position="22"/>
    </location>
</feature>
<dbReference type="Proteomes" id="UP000712007">
    <property type="component" value="Unassembled WGS sequence"/>
</dbReference>
<dbReference type="Gene3D" id="2.60.120.200">
    <property type="match status" value="1"/>
</dbReference>
<evidence type="ECO:0000256" key="1">
    <source>
        <dbReference type="SAM" id="SignalP"/>
    </source>
</evidence>